<evidence type="ECO:0000313" key="1">
    <source>
        <dbReference type="EMBL" id="MPN35029.1"/>
    </source>
</evidence>
<gene>
    <name evidence="1" type="ORF">SDC9_182523</name>
</gene>
<name>A0A645HA78_9ZZZZ</name>
<protein>
    <submittedName>
        <fullName evidence="1">Uncharacterized protein</fullName>
    </submittedName>
</protein>
<accession>A0A645HA78</accession>
<organism evidence="1">
    <name type="scientific">bioreactor metagenome</name>
    <dbReference type="NCBI Taxonomy" id="1076179"/>
    <lineage>
        <taxon>unclassified sequences</taxon>
        <taxon>metagenomes</taxon>
        <taxon>ecological metagenomes</taxon>
    </lineage>
</organism>
<sequence>MFATRPDMITAVWQNADRYFVVSSDIPDKAKIDKFITGIVNIS</sequence>
<reference evidence="1" key="1">
    <citation type="submission" date="2019-08" db="EMBL/GenBank/DDBJ databases">
        <authorList>
            <person name="Kucharzyk K."/>
            <person name="Murdoch R.W."/>
            <person name="Higgins S."/>
            <person name="Loffler F."/>
        </authorList>
    </citation>
    <scope>NUCLEOTIDE SEQUENCE</scope>
</reference>
<dbReference type="AlphaFoldDB" id="A0A645HA78"/>
<proteinExistence type="predicted"/>
<dbReference type="EMBL" id="VSSQ01088365">
    <property type="protein sequence ID" value="MPN35029.1"/>
    <property type="molecule type" value="Genomic_DNA"/>
</dbReference>
<comment type="caution">
    <text evidence="1">The sequence shown here is derived from an EMBL/GenBank/DDBJ whole genome shotgun (WGS) entry which is preliminary data.</text>
</comment>